<accession>A0A7W6EJ57</accession>
<dbReference type="EMBL" id="JACICC010000020">
    <property type="protein sequence ID" value="MBB3811462.1"/>
    <property type="molecule type" value="Genomic_DNA"/>
</dbReference>
<reference evidence="1 2" key="1">
    <citation type="submission" date="2020-08" db="EMBL/GenBank/DDBJ databases">
        <title>Genomic Encyclopedia of Type Strains, Phase IV (KMG-IV): sequencing the most valuable type-strain genomes for metagenomic binning, comparative biology and taxonomic classification.</title>
        <authorList>
            <person name="Goeker M."/>
        </authorList>
    </citation>
    <scope>NUCLEOTIDE SEQUENCE [LARGE SCALE GENOMIC DNA]</scope>
    <source>
        <strain evidence="1 2">DSM 28760</strain>
    </source>
</reference>
<organism evidence="1 2">
    <name type="scientific">Pseudochelatococcus contaminans</name>
    <dbReference type="NCBI Taxonomy" id="1538103"/>
    <lineage>
        <taxon>Bacteria</taxon>
        <taxon>Pseudomonadati</taxon>
        <taxon>Pseudomonadota</taxon>
        <taxon>Alphaproteobacteria</taxon>
        <taxon>Hyphomicrobiales</taxon>
        <taxon>Chelatococcaceae</taxon>
        <taxon>Pseudochelatococcus</taxon>
    </lineage>
</organism>
<evidence type="ECO:0000313" key="1">
    <source>
        <dbReference type="EMBL" id="MBB3811462.1"/>
    </source>
</evidence>
<gene>
    <name evidence="1" type="ORF">FHS81_003577</name>
</gene>
<keyword evidence="2" id="KW-1185">Reference proteome</keyword>
<sequence>MAKVETIRGVRKKTHKGRQRVELVLSNEGAHVVTSSYPVKIKAKIMRYTGVDLAAFSDEVGVRNKTGRKKIKRATGRSGYELAKNAYKISGGVTPELRRMWQEYQEDRDRYRQVVEQVSDES</sequence>
<dbReference type="RefSeq" id="WP_183754828.1">
    <property type="nucleotide sequence ID" value="NZ_JACICC010000020.1"/>
</dbReference>
<dbReference type="AlphaFoldDB" id="A0A7W6EJ57"/>
<name>A0A7W6EJ57_9HYPH</name>
<evidence type="ECO:0000313" key="2">
    <source>
        <dbReference type="Proteomes" id="UP000537592"/>
    </source>
</evidence>
<proteinExistence type="predicted"/>
<dbReference type="Proteomes" id="UP000537592">
    <property type="component" value="Unassembled WGS sequence"/>
</dbReference>
<comment type="caution">
    <text evidence="1">The sequence shown here is derived from an EMBL/GenBank/DDBJ whole genome shotgun (WGS) entry which is preliminary data.</text>
</comment>
<protein>
    <submittedName>
        <fullName evidence="1">Uncharacterized protein</fullName>
    </submittedName>
</protein>